<dbReference type="CDD" id="cd06464">
    <property type="entry name" value="ACD_sHsps-like"/>
    <property type="match status" value="1"/>
</dbReference>
<organism evidence="9 10">
    <name type="scientific">Ricinus communis</name>
    <name type="common">Castor bean</name>
    <dbReference type="NCBI Taxonomy" id="3988"/>
    <lineage>
        <taxon>Eukaryota</taxon>
        <taxon>Viridiplantae</taxon>
        <taxon>Streptophyta</taxon>
        <taxon>Embryophyta</taxon>
        <taxon>Tracheophyta</taxon>
        <taxon>Spermatophyta</taxon>
        <taxon>Magnoliopsida</taxon>
        <taxon>eudicotyledons</taxon>
        <taxon>Gunneridae</taxon>
        <taxon>Pentapetalae</taxon>
        <taxon>rosids</taxon>
        <taxon>fabids</taxon>
        <taxon>Malpighiales</taxon>
        <taxon>Euphorbiaceae</taxon>
        <taxon>Acalyphoideae</taxon>
        <taxon>Acalypheae</taxon>
        <taxon>Ricinus</taxon>
    </lineage>
</organism>
<feature type="compositionally biased region" description="Basic and acidic residues" evidence="6">
    <location>
        <begin position="180"/>
        <end position="192"/>
    </location>
</feature>
<protein>
    <submittedName>
        <fullName evidence="9">Small heat-shock protein, putative</fullName>
    </submittedName>
</protein>
<dbReference type="GO" id="GO:0034605">
    <property type="term" value="P:cellular response to heat"/>
    <property type="evidence" value="ECO:0000318"/>
    <property type="project" value="GO_Central"/>
</dbReference>
<feature type="region of interest" description="Disordered" evidence="6">
    <location>
        <begin position="94"/>
        <end position="201"/>
    </location>
</feature>
<evidence type="ECO:0000313" key="9">
    <source>
        <dbReference type="EMBL" id="EEF46516.1"/>
    </source>
</evidence>
<feature type="transmembrane region" description="Helical" evidence="7">
    <location>
        <begin position="238"/>
        <end position="257"/>
    </location>
</feature>
<dbReference type="PANTHER" id="PTHR43670">
    <property type="entry name" value="HEAT SHOCK PROTEIN 26"/>
    <property type="match status" value="1"/>
</dbReference>
<comment type="subcellular location">
    <subcellularLocation>
        <location evidence="1">Cell membrane</location>
        <topology evidence="1">Single-pass membrane protein</topology>
    </subcellularLocation>
</comment>
<dbReference type="AlphaFoldDB" id="B9RQ28"/>
<dbReference type="eggNOG" id="KOG0710">
    <property type="taxonomic scope" value="Eukaryota"/>
</dbReference>
<evidence type="ECO:0000313" key="10">
    <source>
        <dbReference type="Proteomes" id="UP000008311"/>
    </source>
</evidence>
<keyword evidence="7" id="KW-0812">Transmembrane</keyword>
<feature type="compositionally biased region" description="Polar residues" evidence="6">
    <location>
        <begin position="103"/>
        <end position="119"/>
    </location>
</feature>
<feature type="domain" description="SHSP" evidence="8">
    <location>
        <begin position="6"/>
        <end position="110"/>
    </location>
</feature>
<keyword evidence="10" id="KW-1185">Reference proteome</keyword>
<dbReference type="KEGG" id="rcu:8286579"/>
<dbReference type="GO" id="GO:0006952">
    <property type="term" value="P:defense response"/>
    <property type="evidence" value="ECO:0007669"/>
    <property type="project" value="UniProtKB-KW"/>
</dbReference>
<keyword evidence="2" id="KW-1003">Cell membrane</keyword>
<dbReference type="FunCoup" id="B9RQ28">
    <property type="interactions" value="46"/>
</dbReference>
<dbReference type="InterPro" id="IPR002068">
    <property type="entry name" value="A-crystallin/Hsp20_dom"/>
</dbReference>
<evidence type="ECO:0000256" key="7">
    <source>
        <dbReference type="SAM" id="Phobius"/>
    </source>
</evidence>
<accession>B9RQ28</accession>
<feature type="compositionally biased region" description="Basic and acidic residues" evidence="6">
    <location>
        <begin position="127"/>
        <end position="146"/>
    </location>
</feature>
<keyword evidence="7" id="KW-1133">Transmembrane helix</keyword>
<feature type="compositionally biased region" description="Basic and acidic residues" evidence="6">
    <location>
        <begin position="154"/>
        <end position="166"/>
    </location>
</feature>
<dbReference type="OrthoDB" id="1431247at2759"/>
<keyword evidence="3" id="KW-0611">Plant defense</keyword>
<dbReference type="EMBL" id="EQ973800">
    <property type="protein sequence ID" value="EEF46516.1"/>
    <property type="molecule type" value="Genomic_DNA"/>
</dbReference>
<evidence type="ECO:0000256" key="3">
    <source>
        <dbReference type="ARBA" id="ARBA00022821"/>
    </source>
</evidence>
<evidence type="ECO:0000259" key="8">
    <source>
        <dbReference type="PROSITE" id="PS01031"/>
    </source>
</evidence>
<name>B9RQ28_RICCO</name>
<dbReference type="InterPro" id="IPR008978">
    <property type="entry name" value="HSP20-like_chaperone"/>
</dbReference>
<dbReference type="PROSITE" id="PS01031">
    <property type="entry name" value="SHSP"/>
    <property type="match status" value="1"/>
</dbReference>
<evidence type="ECO:0000256" key="2">
    <source>
        <dbReference type="ARBA" id="ARBA00022475"/>
    </source>
</evidence>
<reference evidence="10" key="1">
    <citation type="journal article" date="2010" name="Nat. Biotechnol.">
        <title>Draft genome sequence of the oilseed species Ricinus communis.</title>
        <authorList>
            <person name="Chan A.P."/>
            <person name="Crabtree J."/>
            <person name="Zhao Q."/>
            <person name="Lorenzi H."/>
            <person name="Orvis J."/>
            <person name="Puiu D."/>
            <person name="Melake-Berhan A."/>
            <person name="Jones K.M."/>
            <person name="Redman J."/>
            <person name="Chen G."/>
            <person name="Cahoon E.B."/>
            <person name="Gedil M."/>
            <person name="Stanke M."/>
            <person name="Haas B.J."/>
            <person name="Wortman J.R."/>
            <person name="Fraser-Liggett C.M."/>
            <person name="Ravel J."/>
            <person name="Rabinowicz P.D."/>
        </authorList>
    </citation>
    <scope>NUCLEOTIDE SEQUENCE [LARGE SCALE GENOMIC DNA]</scope>
    <source>
        <strain evidence="10">cv. Hale</strain>
    </source>
</reference>
<gene>
    <name evidence="9" type="ORF">RCOM_0952480</name>
</gene>
<sequence>MAKNAHVYQDFEPTTEWVREAEHDTLLVYLPGFKKEQLKVQVTSIPNLRISGERSLGDSKWSRFSKELRIPSNYDANKISARFEGGILKIKHPKIIKPATKPQENANPSSSADTTNDKLQAQRRGRHQPDQEAPPKIKTETNDASDRNAANRQELPDKEKEQKDANGKNSDANSIPGKTSDNEKIEGVDESGKMTSTGSKQGLAQEASASCDSRLVYCKQVFGGLLTEMKKARKSTKLVVAAGLLVLVLGLYVNSAIRSEESKN</sequence>
<comment type="similarity">
    <text evidence="4 5">Belongs to the small heat shock protein (HSP20) family.</text>
</comment>
<feature type="compositionally biased region" description="Polar residues" evidence="6">
    <location>
        <begin position="167"/>
        <end position="179"/>
    </location>
</feature>
<proteinExistence type="inferred from homology"/>
<evidence type="ECO:0000256" key="4">
    <source>
        <dbReference type="PROSITE-ProRule" id="PRU00285"/>
    </source>
</evidence>
<dbReference type="GO" id="GO:0005886">
    <property type="term" value="C:plasma membrane"/>
    <property type="evidence" value="ECO:0007669"/>
    <property type="project" value="UniProtKB-SubCell"/>
</dbReference>
<dbReference type="Gene3D" id="2.60.40.790">
    <property type="match status" value="1"/>
</dbReference>
<dbReference type="Proteomes" id="UP000008311">
    <property type="component" value="Unassembled WGS sequence"/>
</dbReference>
<dbReference type="Pfam" id="PF00011">
    <property type="entry name" value="HSP20"/>
    <property type="match status" value="1"/>
</dbReference>
<evidence type="ECO:0000256" key="6">
    <source>
        <dbReference type="SAM" id="MobiDB-lite"/>
    </source>
</evidence>
<dbReference type="SUPFAM" id="SSF49764">
    <property type="entry name" value="HSP20-like chaperones"/>
    <property type="match status" value="1"/>
</dbReference>
<keyword evidence="7" id="KW-0472">Membrane</keyword>
<dbReference type="PANTHER" id="PTHR43670:SF124">
    <property type="entry name" value="SHSP DOMAIN-CONTAINING PROTEIN"/>
    <property type="match status" value="1"/>
</dbReference>
<evidence type="ECO:0000256" key="5">
    <source>
        <dbReference type="RuleBase" id="RU003616"/>
    </source>
</evidence>
<evidence type="ECO:0000256" key="1">
    <source>
        <dbReference type="ARBA" id="ARBA00004162"/>
    </source>
</evidence>
<dbReference type="InParanoid" id="B9RQ28"/>
<dbReference type="OMA" id="FRHEITV"/>